<dbReference type="Pfam" id="PF07894">
    <property type="entry name" value="SACK1"/>
    <property type="match status" value="1"/>
</dbReference>
<dbReference type="SUPFAM" id="SSF56024">
    <property type="entry name" value="Phospholipase D/nuclease"/>
    <property type="match status" value="1"/>
</dbReference>
<dbReference type="GO" id="GO:0007173">
    <property type="term" value="P:epidermal growth factor receptor signaling pathway"/>
    <property type="evidence" value="ECO:0007669"/>
    <property type="project" value="TreeGrafter"/>
</dbReference>
<dbReference type="GeneID" id="114843302"/>
<feature type="domain" description="Scaffolding anchor of CK1" evidence="3">
    <location>
        <begin position="42"/>
        <end position="302"/>
    </location>
</feature>
<dbReference type="RefSeq" id="XP_028985561.1">
    <property type="nucleotide sequence ID" value="XM_029129728.3"/>
</dbReference>
<organism evidence="4 5">
    <name type="scientific">Betta splendens</name>
    <name type="common">Siamese fighting fish</name>
    <dbReference type="NCBI Taxonomy" id="158456"/>
    <lineage>
        <taxon>Eukaryota</taxon>
        <taxon>Metazoa</taxon>
        <taxon>Chordata</taxon>
        <taxon>Craniata</taxon>
        <taxon>Vertebrata</taxon>
        <taxon>Euteleostomi</taxon>
        <taxon>Actinopterygii</taxon>
        <taxon>Neopterygii</taxon>
        <taxon>Teleostei</taxon>
        <taxon>Neoteleostei</taxon>
        <taxon>Acanthomorphata</taxon>
        <taxon>Anabantaria</taxon>
        <taxon>Anabantiformes</taxon>
        <taxon>Anabantoidei</taxon>
        <taxon>Osphronemidae</taxon>
        <taxon>Betta</taxon>
    </lineage>
</organism>
<evidence type="ECO:0000313" key="4">
    <source>
        <dbReference type="Proteomes" id="UP000515150"/>
    </source>
</evidence>
<dbReference type="AlphaFoldDB" id="A0A6P7KSY0"/>
<dbReference type="Proteomes" id="UP000515150">
    <property type="component" value="Chromosome 16"/>
</dbReference>
<evidence type="ECO:0000256" key="1">
    <source>
        <dbReference type="ARBA" id="ARBA00006937"/>
    </source>
</evidence>
<dbReference type="KEGG" id="bspl:114843302"/>
<reference evidence="5" key="1">
    <citation type="submission" date="2025-08" db="UniProtKB">
        <authorList>
            <consortium name="RefSeq"/>
        </authorList>
    </citation>
    <scope>IDENTIFICATION</scope>
</reference>
<dbReference type="InParanoid" id="A0A6P7KSY0"/>
<accession>A0A6P7KSY0</accession>
<gene>
    <name evidence="5" type="primary">LOC114843302</name>
</gene>
<comment type="similarity">
    <text evidence="1">Belongs to the FAM83 family.</text>
</comment>
<protein>
    <submittedName>
        <fullName evidence="5">Protein FAM83G-like</fullName>
    </submittedName>
</protein>
<dbReference type="GO" id="GO:0019901">
    <property type="term" value="F:protein kinase binding"/>
    <property type="evidence" value="ECO:0007669"/>
    <property type="project" value="TreeGrafter"/>
</dbReference>
<dbReference type="InterPro" id="IPR012461">
    <property type="entry name" value="SACK1"/>
</dbReference>
<dbReference type="PANTHER" id="PTHR16181:SF29">
    <property type="entry name" value="PROTEIN FAM83A-RELATED"/>
    <property type="match status" value="1"/>
</dbReference>
<feature type="region of interest" description="Disordered" evidence="2">
    <location>
        <begin position="616"/>
        <end position="637"/>
    </location>
</feature>
<sequence length="637" mass="70462">MDVSSVSVLWYKRSKPLGKVRRRVQDLRVPASSIDCSAITPTLELSHNESARLAVDCLLSQGMEGYEEMLHAEGEVDFLSELEKSYILANGTDGKTDDPGACDERDLKSMSAASLSTLPSDTEPTVADFQVTGPVLAQPSVEIYFQYDSKSAGLKDVLREFIRKANMALAIVIDTFSDVELLCDLLEASRKRNVSVYLLLDHHNLNLFISMWQDLKLNSSDFPKLSVRSAHGQTYCARSGRKLTGEIAENLIMADWTEVLTGSFSFSWLSWQVNRSLGVLVKGSAVTPFHQEFRRLYFSSTPVPGFVTFITLPLHISHAIHHNNCGISEKKSSHTKPLCKLDGPEDVQCSQIKTKIQILSNPENPGVEHSKGNDQLQHKVAVDEQQHTKPPQLYTPGVSIATLCNKQTYVDPLEANQKQGNSPTNCLGQTQVSNIQSQFVSLNMSTIADKKVHELNPTRPPQRTVRYQTTLKKHLSHLPSESPTVPATSQPFSHSGQHSCGFNPKVSSLGPRQHCQPPLQPSRTTHGHGLKLTPRAEGTFLHANAKMFSPGSTAKLHLQHHSIQQVRPPLLNWKPQSPTVRTRPVARTSSFDSTYGTGQTTAGLLGWRSSRNMTTLGRSKSLTERSTTTLYPNTTTI</sequence>
<evidence type="ECO:0000313" key="5">
    <source>
        <dbReference type="RefSeq" id="XP_028985561.1"/>
    </source>
</evidence>
<evidence type="ECO:0000256" key="2">
    <source>
        <dbReference type="SAM" id="MobiDB-lite"/>
    </source>
</evidence>
<feature type="region of interest" description="Disordered" evidence="2">
    <location>
        <begin position="570"/>
        <end position="595"/>
    </location>
</feature>
<dbReference type="OrthoDB" id="9905385at2759"/>
<keyword evidence="4" id="KW-1185">Reference proteome</keyword>
<dbReference type="PANTHER" id="PTHR16181">
    <property type="entry name" value="PROTEIN FAM83A-RELATED"/>
    <property type="match status" value="1"/>
</dbReference>
<proteinExistence type="inferred from homology"/>
<feature type="compositionally biased region" description="Polar residues" evidence="2">
    <location>
        <begin position="479"/>
        <end position="500"/>
    </location>
</feature>
<dbReference type="InterPro" id="IPR050944">
    <property type="entry name" value="FAM83"/>
</dbReference>
<dbReference type="Gene3D" id="3.30.870.10">
    <property type="entry name" value="Endonuclease Chain A"/>
    <property type="match status" value="1"/>
</dbReference>
<name>A0A6P7KSY0_BETSP</name>
<feature type="region of interest" description="Disordered" evidence="2">
    <location>
        <begin position="475"/>
        <end position="529"/>
    </location>
</feature>
<evidence type="ECO:0000259" key="3">
    <source>
        <dbReference type="Pfam" id="PF07894"/>
    </source>
</evidence>